<evidence type="ECO:0000313" key="2">
    <source>
        <dbReference type="Proteomes" id="UP000826775"/>
    </source>
</evidence>
<dbReference type="Proteomes" id="UP000826775">
    <property type="component" value="Chromosome"/>
</dbReference>
<evidence type="ECO:0000313" key="1">
    <source>
        <dbReference type="EMBL" id="BCZ18302.1"/>
    </source>
</evidence>
<dbReference type="SUPFAM" id="SSF55821">
    <property type="entry name" value="YrdC/RibB"/>
    <property type="match status" value="1"/>
</dbReference>
<dbReference type="Gene3D" id="3.90.870.10">
    <property type="entry name" value="DHBP synthase"/>
    <property type="match status" value="1"/>
</dbReference>
<protein>
    <submittedName>
        <fullName evidence="1">Sua5 YciO YrdC YwlC family protein</fullName>
    </submittedName>
</protein>
<proteinExistence type="predicted"/>
<keyword evidence="2" id="KW-1185">Reference proteome</keyword>
<dbReference type="EMBL" id="AP024814">
    <property type="protein sequence ID" value="BCZ18302.1"/>
    <property type="molecule type" value="Genomic_DNA"/>
</dbReference>
<sequence length="151" mass="17002">MQKKNLSTKAGVILAQSDTTIGFFSPDCHRLNAAKHSPKNKLLLQVCPHFLDLPRVPLKQRPLVRRKKATFVYKGREHGRAFRVVQDPSVLVFLKRLGVVFSTSANLSGQDYTPEIALDLADTIVEDERGLTPKEPSTIIKLGHAHKRRLR</sequence>
<organism evidence="1 2">
    <name type="scientific">Helicobacter gastrocanis</name>
    <dbReference type="NCBI Taxonomy" id="2849641"/>
    <lineage>
        <taxon>Bacteria</taxon>
        <taxon>Pseudomonadati</taxon>
        <taxon>Campylobacterota</taxon>
        <taxon>Epsilonproteobacteria</taxon>
        <taxon>Campylobacterales</taxon>
        <taxon>Helicobacteraceae</taxon>
        <taxon>Helicobacter</taxon>
    </lineage>
</organism>
<dbReference type="RefSeq" id="WP_221279518.1">
    <property type="nucleotide sequence ID" value="NZ_AP024814.1"/>
</dbReference>
<dbReference type="InterPro" id="IPR017945">
    <property type="entry name" value="DHBP_synth_RibB-like_a/b_dom"/>
</dbReference>
<name>A0ABN6I3Y0_9HELI</name>
<reference evidence="1 2" key="1">
    <citation type="submission" date="2021-07" db="EMBL/GenBank/DDBJ databases">
        <title>Novel Helicobacter sp. Isolated from a dog.</title>
        <authorList>
            <person name="Rimbara E."/>
            <person name="Suzuki M."/>
        </authorList>
    </citation>
    <scope>NUCLEOTIDE SEQUENCE [LARGE SCALE GENOMIC DNA]</scope>
    <source>
        <strain evidence="2">NHP19-003</strain>
    </source>
</reference>
<gene>
    <name evidence="1" type="ORF">NHP190003_15840</name>
</gene>
<accession>A0ABN6I3Y0</accession>